<dbReference type="Gene3D" id="3.30.70.1120">
    <property type="entry name" value="TT1725-like"/>
    <property type="match status" value="1"/>
</dbReference>
<name>A0A0J8FYX6_CLOCY</name>
<accession>A0A0J8FYX6</accession>
<dbReference type="AlphaFoldDB" id="A0A0J8FYX6"/>
<dbReference type="PATRIC" id="fig|1121307.3.peg.416"/>
<dbReference type="EMBL" id="LFVU01000028">
    <property type="protein sequence ID" value="KMT20821.1"/>
    <property type="molecule type" value="Genomic_DNA"/>
</dbReference>
<dbReference type="PANTHER" id="PTHR36441">
    <property type="entry name" value="HYPOTHETICAL CYTOSOLIC PROTEIN"/>
    <property type="match status" value="1"/>
</dbReference>
<dbReference type="PANTHER" id="PTHR36441:SF1">
    <property type="entry name" value="DUF503 DOMAIN-CONTAINING PROTEIN"/>
    <property type="match status" value="1"/>
</dbReference>
<evidence type="ECO:0000313" key="1">
    <source>
        <dbReference type="EMBL" id="KMT20821.1"/>
    </source>
</evidence>
<dbReference type="Pfam" id="PF04456">
    <property type="entry name" value="DUF503"/>
    <property type="match status" value="1"/>
</dbReference>
<dbReference type="STRING" id="1121307.CLCY_1c00550"/>
<proteinExistence type="predicted"/>
<dbReference type="Proteomes" id="UP000036756">
    <property type="component" value="Unassembled WGS sequence"/>
</dbReference>
<keyword evidence="2" id="KW-1185">Reference proteome</keyword>
<sequence length="93" mass="10724">MTIGVTIIEIRIYESFSLKDKRQVLKSIVQRIKNKFNVSICESNYQDKWQLAEITFVEVSTSSKVIDSTSSKIISFLENNPEIEIIKIAKELL</sequence>
<gene>
    <name evidence="1" type="ORF">CLCY_1c00550</name>
</gene>
<dbReference type="OrthoDB" id="9809023at2"/>
<dbReference type="InterPro" id="IPR007546">
    <property type="entry name" value="DUF503"/>
</dbReference>
<dbReference type="InterPro" id="IPR036746">
    <property type="entry name" value="TT1725-like_sf"/>
</dbReference>
<evidence type="ECO:0000313" key="2">
    <source>
        <dbReference type="Proteomes" id="UP000036756"/>
    </source>
</evidence>
<protein>
    <recommendedName>
        <fullName evidence="3">DUF503 domain-containing protein</fullName>
    </recommendedName>
</protein>
<comment type="caution">
    <text evidence="1">The sequence shown here is derived from an EMBL/GenBank/DDBJ whole genome shotgun (WGS) entry which is preliminary data.</text>
</comment>
<dbReference type="SUPFAM" id="SSF103007">
    <property type="entry name" value="Hypothetical protein TT1725"/>
    <property type="match status" value="1"/>
</dbReference>
<evidence type="ECO:0008006" key="3">
    <source>
        <dbReference type="Google" id="ProtNLM"/>
    </source>
</evidence>
<dbReference type="RefSeq" id="WP_048571224.1">
    <property type="nucleotide sequence ID" value="NZ_LFVU01000028.1"/>
</dbReference>
<organism evidence="1 2">
    <name type="scientific">Clostridium cylindrosporum DSM 605</name>
    <dbReference type="NCBI Taxonomy" id="1121307"/>
    <lineage>
        <taxon>Bacteria</taxon>
        <taxon>Bacillati</taxon>
        <taxon>Bacillota</taxon>
        <taxon>Clostridia</taxon>
        <taxon>Eubacteriales</taxon>
        <taxon>Clostridiaceae</taxon>
        <taxon>Clostridium</taxon>
    </lineage>
</organism>
<reference evidence="1 2" key="1">
    <citation type="submission" date="2015-06" db="EMBL/GenBank/DDBJ databases">
        <title>Draft genome sequence of the purine-degrading Clostridium cylindrosporum HC-1 (DSM 605).</title>
        <authorList>
            <person name="Poehlein A."/>
            <person name="Schiel-Bengelsdorf B."/>
            <person name="Bengelsdorf F."/>
            <person name="Daniel R."/>
            <person name="Duerre P."/>
        </authorList>
    </citation>
    <scope>NUCLEOTIDE SEQUENCE [LARGE SCALE GENOMIC DNA]</scope>
    <source>
        <strain evidence="1 2">DSM 605</strain>
    </source>
</reference>